<feature type="region of interest" description="Disordered" evidence="7">
    <location>
        <begin position="1"/>
        <end position="22"/>
    </location>
</feature>
<protein>
    <recommendedName>
        <fullName evidence="3">Protein CUSTOS</fullName>
    </recommendedName>
</protein>
<sequence length="180" mass="19080">MNVSRAEMGGAPAEGDWRELDTTPEFREFVGKKLDQLVSSMIKEKDRCKHLRPAPVEGEVRLFAGAPPLQVAEEAAPEPPPPAKRPRLSGVELQRYQLKKKGRRERQPATPDAVPPPSGGDGPVSQSPDSGGEAVPAVGGGGKDSDSDSDDDLARFAEAAVPADFMKSLAKSKTVKLGTA</sequence>
<dbReference type="InterPro" id="IPR026694">
    <property type="entry name" value="CUSTOS"/>
</dbReference>
<comment type="caution">
    <text evidence="8">The sequence shown here is derived from an EMBL/GenBank/DDBJ whole genome shotgun (WGS) entry which is preliminary data.</text>
</comment>
<keyword evidence="6" id="KW-0539">Nucleus</keyword>
<organism evidence="8 9">
    <name type="scientific">Amphibalanus amphitrite</name>
    <name type="common">Striped barnacle</name>
    <name type="synonym">Balanus amphitrite</name>
    <dbReference type="NCBI Taxonomy" id="1232801"/>
    <lineage>
        <taxon>Eukaryota</taxon>
        <taxon>Metazoa</taxon>
        <taxon>Ecdysozoa</taxon>
        <taxon>Arthropoda</taxon>
        <taxon>Crustacea</taxon>
        <taxon>Multicrustacea</taxon>
        <taxon>Cirripedia</taxon>
        <taxon>Thoracica</taxon>
        <taxon>Thoracicalcarea</taxon>
        <taxon>Balanomorpha</taxon>
        <taxon>Balanoidea</taxon>
        <taxon>Balanidae</taxon>
        <taxon>Amphibalaninae</taxon>
        <taxon>Amphibalanus</taxon>
    </lineage>
</organism>
<dbReference type="GO" id="GO:0005635">
    <property type="term" value="C:nuclear envelope"/>
    <property type="evidence" value="ECO:0007669"/>
    <property type="project" value="UniProtKB-SubCell"/>
</dbReference>
<name>A0A6A4W8U0_AMPAM</name>
<dbReference type="PANTHER" id="PTHR14482:SF0">
    <property type="entry name" value="PROTEIN CUSTOS"/>
    <property type="match status" value="1"/>
</dbReference>
<evidence type="ECO:0000256" key="1">
    <source>
        <dbReference type="ARBA" id="ARBA00004259"/>
    </source>
</evidence>
<keyword evidence="4" id="KW-0217">Developmental protein</keyword>
<dbReference type="Proteomes" id="UP000440578">
    <property type="component" value="Unassembled WGS sequence"/>
</dbReference>
<evidence type="ECO:0000256" key="5">
    <source>
        <dbReference type="ARBA" id="ARBA00022687"/>
    </source>
</evidence>
<evidence type="ECO:0000313" key="9">
    <source>
        <dbReference type="Proteomes" id="UP000440578"/>
    </source>
</evidence>
<evidence type="ECO:0000256" key="2">
    <source>
        <dbReference type="ARBA" id="ARBA00008632"/>
    </source>
</evidence>
<evidence type="ECO:0000256" key="7">
    <source>
        <dbReference type="SAM" id="MobiDB-lite"/>
    </source>
</evidence>
<evidence type="ECO:0000256" key="4">
    <source>
        <dbReference type="ARBA" id="ARBA00022473"/>
    </source>
</evidence>
<reference evidence="8 9" key="1">
    <citation type="submission" date="2019-07" db="EMBL/GenBank/DDBJ databases">
        <title>Draft genome assembly of a fouling barnacle, Amphibalanus amphitrite (Darwin, 1854): The first reference genome for Thecostraca.</title>
        <authorList>
            <person name="Kim W."/>
        </authorList>
    </citation>
    <scope>NUCLEOTIDE SEQUENCE [LARGE SCALE GENOMIC DNA]</scope>
    <source>
        <strain evidence="8">SNU_AA5</strain>
        <tissue evidence="8">Soma without cirri and trophi</tissue>
    </source>
</reference>
<proteinExistence type="inferred from homology"/>
<feature type="compositionally biased region" description="Low complexity" evidence="7">
    <location>
        <begin position="123"/>
        <end position="137"/>
    </location>
</feature>
<feature type="region of interest" description="Disordered" evidence="7">
    <location>
        <begin position="68"/>
        <end position="155"/>
    </location>
</feature>
<dbReference type="PANTHER" id="PTHR14482">
    <property type="entry name" value="CHROMOSOME 12 ORF 43 HOMOLOG"/>
    <property type="match status" value="1"/>
</dbReference>
<evidence type="ECO:0000256" key="6">
    <source>
        <dbReference type="ARBA" id="ARBA00023242"/>
    </source>
</evidence>
<dbReference type="AlphaFoldDB" id="A0A6A4W8U0"/>
<dbReference type="EMBL" id="VIIS01000867">
    <property type="protein sequence ID" value="KAF0304177.1"/>
    <property type="molecule type" value="Genomic_DNA"/>
</dbReference>
<accession>A0A6A4W8U0</accession>
<gene>
    <name evidence="8" type="ORF">FJT64_023962</name>
</gene>
<dbReference type="GO" id="GO:0016055">
    <property type="term" value="P:Wnt signaling pathway"/>
    <property type="evidence" value="ECO:0007669"/>
    <property type="project" value="UniProtKB-KW"/>
</dbReference>
<keyword evidence="9" id="KW-1185">Reference proteome</keyword>
<evidence type="ECO:0000313" key="8">
    <source>
        <dbReference type="EMBL" id="KAF0304177.1"/>
    </source>
</evidence>
<comment type="similarity">
    <text evidence="2">Belongs to the CUSTOS family.</text>
</comment>
<comment type="subcellular location">
    <subcellularLocation>
        <location evidence="1">Nucleus envelope</location>
    </subcellularLocation>
</comment>
<keyword evidence="5" id="KW-0879">Wnt signaling pathway</keyword>
<evidence type="ECO:0000256" key="3">
    <source>
        <dbReference type="ARBA" id="ARBA00013465"/>
    </source>
</evidence>